<dbReference type="GO" id="GO:0003964">
    <property type="term" value="F:RNA-directed DNA polymerase activity"/>
    <property type="evidence" value="ECO:0007669"/>
    <property type="project" value="UniProtKB-KW"/>
</dbReference>
<dbReference type="PANTHER" id="PTHR37984">
    <property type="entry name" value="PROTEIN CBG26694"/>
    <property type="match status" value="1"/>
</dbReference>
<comment type="caution">
    <text evidence="9">The sequence shown here is derived from an EMBL/GenBank/DDBJ whole genome shotgun (WGS) entry which is preliminary data.</text>
</comment>
<feature type="region of interest" description="Disordered" evidence="7">
    <location>
        <begin position="77"/>
        <end position="101"/>
    </location>
</feature>
<evidence type="ECO:0000313" key="10">
    <source>
        <dbReference type="Proteomes" id="UP001274896"/>
    </source>
</evidence>
<dbReference type="SUPFAM" id="SSF53098">
    <property type="entry name" value="Ribonuclease H-like"/>
    <property type="match status" value="1"/>
</dbReference>
<dbReference type="InterPro" id="IPR036397">
    <property type="entry name" value="RNaseH_sf"/>
</dbReference>
<name>A0AAE0R3T3_9TELE</name>
<evidence type="ECO:0000313" key="9">
    <source>
        <dbReference type="EMBL" id="KAK3540694.1"/>
    </source>
</evidence>
<evidence type="ECO:0000256" key="1">
    <source>
        <dbReference type="ARBA" id="ARBA00022679"/>
    </source>
</evidence>
<dbReference type="Proteomes" id="UP001274896">
    <property type="component" value="Unassembled WGS sequence"/>
</dbReference>
<accession>A0AAE0R3T3</accession>
<dbReference type="GO" id="GO:0003676">
    <property type="term" value="F:nucleic acid binding"/>
    <property type="evidence" value="ECO:0007669"/>
    <property type="project" value="InterPro"/>
</dbReference>
<feature type="compositionally biased region" description="Basic and acidic residues" evidence="7">
    <location>
        <begin position="85"/>
        <end position="94"/>
    </location>
</feature>
<dbReference type="InterPro" id="IPR001584">
    <property type="entry name" value="Integrase_cat-core"/>
</dbReference>
<proteinExistence type="predicted"/>
<dbReference type="InterPro" id="IPR043502">
    <property type="entry name" value="DNA/RNA_pol_sf"/>
</dbReference>
<dbReference type="AlphaFoldDB" id="A0AAE0R3T3"/>
<keyword evidence="6" id="KW-0695">RNA-directed DNA polymerase</keyword>
<feature type="domain" description="Integrase catalytic" evidence="8">
    <location>
        <begin position="149"/>
        <end position="328"/>
    </location>
</feature>
<dbReference type="EMBL" id="JAUCMX010000007">
    <property type="protein sequence ID" value="KAK3540694.1"/>
    <property type="molecule type" value="Genomic_DNA"/>
</dbReference>
<organism evidence="9 10">
    <name type="scientific">Hemibagrus guttatus</name>
    <dbReference type="NCBI Taxonomy" id="175788"/>
    <lineage>
        <taxon>Eukaryota</taxon>
        <taxon>Metazoa</taxon>
        <taxon>Chordata</taxon>
        <taxon>Craniata</taxon>
        <taxon>Vertebrata</taxon>
        <taxon>Euteleostomi</taxon>
        <taxon>Actinopterygii</taxon>
        <taxon>Neopterygii</taxon>
        <taxon>Teleostei</taxon>
        <taxon>Ostariophysi</taxon>
        <taxon>Siluriformes</taxon>
        <taxon>Bagridae</taxon>
        <taxon>Hemibagrus</taxon>
    </lineage>
</organism>
<evidence type="ECO:0000256" key="7">
    <source>
        <dbReference type="SAM" id="MobiDB-lite"/>
    </source>
</evidence>
<dbReference type="PROSITE" id="PS50994">
    <property type="entry name" value="INTEGRASE"/>
    <property type="match status" value="1"/>
</dbReference>
<evidence type="ECO:0000256" key="6">
    <source>
        <dbReference type="ARBA" id="ARBA00022918"/>
    </source>
</evidence>
<dbReference type="InterPro" id="IPR041373">
    <property type="entry name" value="RT_RNaseH"/>
</dbReference>
<dbReference type="InterPro" id="IPR050951">
    <property type="entry name" value="Retrovirus_Pol_polyprotein"/>
</dbReference>
<protein>
    <recommendedName>
        <fullName evidence="8">Integrase catalytic domain-containing protein</fullName>
    </recommendedName>
</protein>
<feature type="region of interest" description="Disordered" evidence="7">
    <location>
        <begin position="313"/>
        <end position="346"/>
    </location>
</feature>
<gene>
    <name evidence="9" type="ORF">QTP70_034669</name>
</gene>
<reference evidence="9" key="1">
    <citation type="submission" date="2023-06" db="EMBL/GenBank/DDBJ databases">
        <title>Male Hemibagrus guttatus genome.</title>
        <authorList>
            <person name="Bian C."/>
        </authorList>
    </citation>
    <scope>NUCLEOTIDE SEQUENCE</scope>
    <source>
        <strain evidence="9">Male_cb2023</strain>
        <tissue evidence="9">Muscle</tissue>
    </source>
</reference>
<sequence length="387" mass="43741">MLEEWHHWLEGALHPFLVLMDHRNLEYLRSARRLNPRQARWAMFFRRFQFTLTYRPGSKNGKADALSLIHATRTHTAPLGHARPHSVEPHRREPAGAGQRTPSAYLSGQETLRAHLAAPLGAADVADYVESCATCAQSRSSCQLPAGLLEPLPVLQRLWSHMAIDFVTNLPNLGRHNTVLVAIDQFSKACRLVPLKGLPTAMETTTIWFNQVFRVYGLPEDIVSDCGSRVWRAFCMQLGINVNLSSSYHLQSNGQTERLNQERGRYLRSYCSREQQRWSKDSFELHLVDLELEAMEKQIRDLQVKQAQLRQRKATLESSRTDAHLSQAQHTKDAARPGFVHSGAGVPRSLDAAEDASQAPGKDLSPSVLEILTRNLFAPLRLHRIKT</sequence>
<dbReference type="Gene3D" id="3.30.420.10">
    <property type="entry name" value="Ribonuclease H-like superfamily/Ribonuclease H"/>
    <property type="match status" value="1"/>
</dbReference>
<evidence type="ECO:0000256" key="5">
    <source>
        <dbReference type="ARBA" id="ARBA00022801"/>
    </source>
</evidence>
<dbReference type="GO" id="GO:0015074">
    <property type="term" value="P:DNA integration"/>
    <property type="evidence" value="ECO:0007669"/>
    <property type="project" value="InterPro"/>
</dbReference>
<dbReference type="GO" id="GO:0004519">
    <property type="term" value="F:endonuclease activity"/>
    <property type="evidence" value="ECO:0007669"/>
    <property type="project" value="UniProtKB-KW"/>
</dbReference>
<evidence type="ECO:0000259" key="8">
    <source>
        <dbReference type="PROSITE" id="PS50994"/>
    </source>
</evidence>
<dbReference type="PANTHER" id="PTHR37984:SF5">
    <property type="entry name" value="PROTEIN NYNRIN-LIKE"/>
    <property type="match status" value="1"/>
</dbReference>
<keyword evidence="3" id="KW-0540">Nuclease</keyword>
<evidence type="ECO:0000256" key="2">
    <source>
        <dbReference type="ARBA" id="ARBA00022695"/>
    </source>
</evidence>
<evidence type="ECO:0000256" key="4">
    <source>
        <dbReference type="ARBA" id="ARBA00022759"/>
    </source>
</evidence>
<evidence type="ECO:0000256" key="3">
    <source>
        <dbReference type="ARBA" id="ARBA00022722"/>
    </source>
</evidence>
<keyword evidence="10" id="KW-1185">Reference proteome</keyword>
<keyword evidence="5" id="KW-0378">Hydrolase</keyword>
<feature type="non-terminal residue" evidence="9">
    <location>
        <position position="387"/>
    </location>
</feature>
<dbReference type="Pfam" id="PF17917">
    <property type="entry name" value="RT_RNaseH"/>
    <property type="match status" value="1"/>
</dbReference>
<keyword evidence="2" id="KW-0548">Nucleotidyltransferase</keyword>
<dbReference type="GO" id="GO:0016787">
    <property type="term" value="F:hydrolase activity"/>
    <property type="evidence" value="ECO:0007669"/>
    <property type="project" value="UniProtKB-KW"/>
</dbReference>
<keyword evidence="4" id="KW-0255">Endonuclease</keyword>
<dbReference type="SUPFAM" id="SSF56672">
    <property type="entry name" value="DNA/RNA polymerases"/>
    <property type="match status" value="1"/>
</dbReference>
<keyword evidence="1" id="KW-0808">Transferase</keyword>
<dbReference type="InterPro" id="IPR012337">
    <property type="entry name" value="RNaseH-like_sf"/>
</dbReference>